<dbReference type="SUPFAM" id="SSF55874">
    <property type="entry name" value="ATPase domain of HSP90 chaperone/DNA topoisomerase II/histidine kinase"/>
    <property type="match status" value="1"/>
</dbReference>
<keyword evidence="6" id="KW-0732">Signal</keyword>
<keyword evidence="4" id="KW-0175">Coiled coil</keyword>
<proteinExistence type="predicted"/>
<keyword evidence="2 8" id="KW-0418">Kinase</keyword>
<feature type="coiled-coil region" evidence="4">
    <location>
        <begin position="381"/>
        <end position="408"/>
    </location>
</feature>
<feature type="transmembrane region" description="Helical" evidence="5">
    <location>
        <begin position="326"/>
        <end position="350"/>
    </location>
</feature>
<dbReference type="Proteomes" id="UP001156670">
    <property type="component" value="Unassembled WGS sequence"/>
</dbReference>
<comment type="caution">
    <text evidence="8">The sequence shown here is derived from an EMBL/GenBank/DDBJ whole genome shotgun (WGS) entry which is preliminary data.</text>
</comment>
<feature type="chain" id="PRO_5047204686" evidence="6">
    <location>
        <begin position="20"/>
        <end position="616"/>
    </location>
</feature>
<keyword evidence="5" id="KW-0472">Membrane</keyword>
<reference evidence="9" key="1">
    <citation type="journal article" date="2019" name="Int. J. Syst. Evol. Microbiol.">
        <title>The Global Catalogue of Microorganisms (GCM) 10K type strain sequencing project: providing services to taxonomists for standard genome sequencing and annotation.</title>
        <authorList>
            <consortium name="The Broad Institute Genomics Platform"/>
            <consortium name="The Broad Institute Genome Sequencing Center for Infectious Disease"/>
            <person name="Wu L."/>
            <person name="Ma J."/>
        </authorList>
    </citation>
    <scope>NUCLEOTIDE SEQUENCE [LARGE SCALE GENOMIC DNA]</scope>
    <source>
        <strain evidence="9">NBRC 111980</strain>
    </source>
</reference>
<feature type="transmembrane region" description="Helical" evidence="5">
    <location>
        <begin position="272"/>
        <end position="292"/>
    </location>
</feature>
<keyword evidence="1" id="KW-0808">Transferase</keyword>
<dbReference type="SUPFAM" id="SSF49785">
    <property type="entry name" value="Galactose-binding domain-like"/>
    <property type="match status" value="1"/>
</dbReference>
<dbReference type="Gene3D" id="3.30.565.10">
    <property type="entry name" value="Histidine kinase-like ATPase, C-terminal domain"/>
    <property type="match status" value="1"/>
</dbReference>
<accession>A0ABQ5XUK4</accession>
<evidence type="ECO:0000256" key="5">
    <source>
        <dbReference type="SAM" id="Phobius"/>
    </source>
</evidence>
<feature type="domain" description="Histidine kinase" evidence="7">
    <location>
        <begin position="523"/>
        <end position="612"/>
    </location>
</feature>
<dbReference type="GO" id="GO:0016301">
    <property type="term" value="F:kinase activity"/>
    <property type="evidence" value="ECO:0007669"/>
    <property type="project" value="UniProtKB-KW"/>
</dbReference>
<dbReference type="Gene3D" id="2.60.120.260">
    <property type="entry name" value="Galactose-binding domain-like"/>
    <property type="match status" value="1"/>
</dbReference>
<organism evidence="8 9">
    <name type="scientific">Dyella acidisoli</name>
    <dbReference type="NCBI Taxonomy" id="1867834"/>
    <lineage>
        <taxon>Bacteria</taxon>
        <taxon>Pseudomonadati</taxon>
        <taxon>Pseudomonadota</taxon>
        <taxon>Gammaproteobacteria</taxon>
        <taxon>Lysobacterales</taxon>
        <taxon>Rhodanobacteraceae</taxon>
        <taxon>Dyella</taxon>
    </lineage>
</organism>
<evidence type="ECO:0000256" key="4">
    <source>
        <dbReference type="SAM" id="Coils"/>
    </source>
</evidence>
<dbReference type="CDD" id="cd16917">
    <property type="entry name" value="HATPase_UhpB-NarQ-NarX-like"/>
    <property type="match status" value="1"/>
</dbReference>
<keyword evidence="5" id="KW-0812">Transmembrane</keyword>
<evidence type="ECO:0000256" key="3">
    <source>
        <dbReference type="ARBA" id="ARBA00023012"/>
    </source>
</evidence>
<feature type="transmembrane region" description="Helical" evidence="5">
    <location>
        <begin position="298"/>
        <end position="319"/>
    </location>
</feature>
<evidence type="ECO:0000256" key="6">
    <source>
        <dbReference type="SAM" id="SignalP"/>
    </source>
</evidence>
<feature type="transmembrane region" description="Helical" evidence="5">
    <location>
        <begin position="240"/>
        <end position="260"/>
    </location>
</feature>
<evidence type="ECO:0000313" key="8">
    <source>
        <dbReference type="EMBL" id="GLQ94009.1"/>
    </source>
</evidence>
<dbReference type="RefSeq" id="WP_423372841.1">
    <property type="nucleotide sequence ID" value="NZ_CP064031.1"/>
</dbReference>
<gene>
    <name evidence="8" type="ORF">GCM10007901_29600</name>
</gene>
<sequence length="616" mass="68972">MRVFFVLLLACGLFASSVAAEQIPSTTNATIELQSAEAAPADWHSEAPPVDGWTPVKLMDLWDTRWPHHDGVVWYRLHWNQTSTDQPVGLFIDYVSLAYVLYVNGNRIYSDTHLVEPLSRTWIRPQYFLIDKPLLRQGQNTLLVRVSGLAGYQPGFGAVTIGNPDAVQARERRGEFLRYNVQVFDLSVSFVFGGLFFLLWLLRRKDTYYGWYALCTVVWSLYTINFLASSPWPFNNTPAWEAINAAAYFASTVTFAIFLLRYAGYQWPRTEGIMLVLCVALFAVALLCPQWTGHYRAVAIIFGCSIYYVAIFGFMGYAWRHPRADNYALAGSLLIPLVVSAHDMLLFLGVIRSDSYLLAVTSPITIIGMGSALAYRFAVAMRRAENFNLELQREVQAATGQLTETLKREHDLALNNARIGERLNLVRDLHDGFGGSLLAAISTLENPRLPPEPAQVVITLKELRDDLRLIIDTTTHERDTDLAGLLAPLRHRWSQRFEAIAIDNRWTVEGVDDLSLGAMRVLELLRFLQESLTNVLKHSSASQVHVYIRRKGECLNVEVRDDGQGFDLASVARRGAGLPSLRARVGRLGATLQIMSSPGGGTRLSFDVPLSPMALT</sequence>
<dbReference type="InterPro" id="IPR011623">
    <property type="entry name" value="7TMR_DISM_rcpt_extracell_dom1"/>
</dbReference>
<keyword evidence="5" id="KW-1133">Transmembrane helix</keyword>
<feature type="transmembrane region" description="Helical" evidence="5">
    <location>
        <begin position="209"/>
        <end position="228"/>
    </location>
</feature>
<evidence type="ECO:0000256" key="1">
    <source>
        <dbReference type="ARBA" id="ARBA00022679"/>
    </source>
</evidence>
<dbReference type="InterPro" id="IPR008979">
    <property type="entry name" value="Galactose-bd-like_sf"/>
</dbReference>
<feature type="transmembrane region" description="Helical" evidence="5">
    <location>
        <begin position="356"/>
        <end position="375"/>
    </location>
</feature>
<evidence type="ECO:0000256" key="2">
    <source>
        <dbReference type="ARBA" id="ARBA00022777"/>
    </source>
</evidence>
<dbReference type="EMBL" id="BSOB01000025">
    <property type="protein sequence ID" value="GLQ94009.1"/>
    <property type="molecule type" value="Genomic_DNA"/>
</dbReference>
<protein>
    <submittedName>
        <fullName evidence="8">Sensor histidine kinase</fullName>
    </submittedName>
</protein>
<feature type="transmembrane region" description="Helical" evidence="5">
    <location>
        <begin position="183"/>
        <end position="202"/>
    </location>
</feature>
<dbReference type="SMART" id="SM00387">
    <property type="entry name" value="HATPase_c"/>
    <property type="match status" value="1"/>
</dbReference>
<keyword evidence="9" id="KW-1185">Reference proteome</keyword>
<feature type="signal peptide" evidence="6">
    <location>
        <begin position="1"/>
        <end position="19"/>
    </location>
</feature>
<evidence type="ECO:0000313" key="9">
    <source>
        <dbReference type="Proteomes" id="UP001156670"/>
    </source>
</evidence>
<dbReference type="PROSITE" id="PS50109">
    <property type="entry name" value="HIS_KIN"/>
    <property type="match status" value="1"/>
</dbReference>
<dbReference type="Pfam" id="PF02518">
    <property type="entry name" value="HATPase_c"/>
    <property type="match status" value="1"/>
</dbReference>
<name>A0ABQ5XUK4_9GAMM</name>
<keyword evidence="3" id="KW-0902">Two-component regulatory system</keyword>
<dbReference type="InterPro" id="IPR036890">
    <property type="entry name" value="HATPase_C_sf"/>
</dbReference>
<dbReference type="PANTHER" id="PTHR24421">
    <property type="entry name" value="NITRATE/NITRITE SENSOR PROTEIN NARX-RELATED"/>
    <property type="match status" value="1"/>
</dbReference>
<evidence type="ECO:0000259" key="7">
    <source>
        <dbReference type="PROSITE" id="PS50109"/>
    </source>
</evidence>
<dbReference type="PANTHER" id="PTHR24421:SF58">
    <property type="entry name" value="SIGNAL TRANSDUCTION HISTIDINE-PROTEIN KINASE_PHOSPHATASE UHPB"/>
    <property type="match status" value="1"/>
</dbReference>
<dbReference type="InterPro" id="IPR050482">
    <property type="entry name" value="Sensor_HK_TwoCompSys"/>
</dbReference>
<dbReference type="InterPro" id="IPR005467">
    <property type="entry name" value="His_kinase_dom"/>
</dbReference>
<dbReference type="InterPro" id="IPR003594">
    <property type="entry name" value="HATPase_dom"/>
</dbReference>
<dbReference type="Pfam" id="PF07695">
    <property type="entry name" value="7TMR-DISM_7TM"/>
    <property type="match status" value="1"/>
</dbReference>